<protein>
    <submittedName>
        <fullName evidence="1">Uncharacterized protein</fullName>
    </submittedName>
</protein>
<name>A0A5P2AX32_STRVZ</name>
<dbReference type="EMBL" id="CP029194">
    <property type="protein sequence ID" value="QES22088.1"/>
    <property type="molecule type" value="Genomic_DNA"/>
</dbReference>
<evidence type="ECO:0000313" key="2">
    <source>
        <dbReference type="Proteomes" id="UP000324106"/>
    </source>
</evidence>
<evidence type="ECO:0000313" key="1">
    <source>
        <dbReference type="EMBL" id="QES22088.1"/>
    </source>
</evidence>
<gene>
    <name evidence="1" type="ORF">DEJ46_25745</name>
</gene>
<organism evidence="1 2">
    <name type="scientific">Streptomyces venezuelae</name>
    <dbReference type="NCBI Taxonomy" id="54571"/>
    <lineage>
        <taxon>Bacteria</taxon>
        <taxon>Bacillati</taxon>
        <taxon>Actinomycetota</taxon>
        <taxon>Actinomycetes</taxon>
        <taxon>Kitasatosporales</taxon>
        <taxon>Streptomycetaceae</taxon>
        <taxon>Streptomyces</taxon>
    </lineage>
</organism>
<sequence>MSEAERRPAYLCGQLHAALRTLESIGARTNRLAETGVLHETAKAPQNKLREHLRLTGEHVVAAVVRGEAHAKAATEVFQGIPTFIPSKGIPSRARDKTDFALFSDGYNEQLSAYKAKYGALFA</sequence>
<reference evidence="1 2" key="1">
    <citation type="submission" date="2018-05" db="EMBL/GenBank/DDBJ databases">
        <title>Streptomyces venezuelae.</title>
        <authorList>
            <person name="Kim W."/>
            <person name="Lee N."/>
            <person name="Cho B.-K."/>
        </authorList>
    </citation>
    <scope>NUCLEOTIDE SEQUENCE [LARGE SCALE GENOMIC DNA]</scope>
    <source>
        <strain evidence="1 2">ATCC 15068</strain>
    </source>
</reference>
<dbReference type="AlphaFoldDB" id="A0A5P2AX32"/>
<proteinExistence type="predicted"/>
<dbReference type="OrthoDB" id="4200796at2"/>
<dbReference type="Proteomes" id="UP000324106">
    <property type="component" value="Chromosome"/>
</dbReference>
<dbReference type="RefSeq" id="WP_150270034.1">
    <property type="nucleotide sequence ID" value="NZ_CP029194.1"/>
</dbReference>
<accession>A0A5P2AX32</accession>